<dbReference type="InterPro" id="IPR011009">
    <property type="entry name" value="Kinase-like_dom_sf"/>
</dbReference>
<dbReference type="PIRSF" id="PIRSF006221">
    <property type="entry name" value="Ketosamine-3-kinase"/>
    <property type="match status" value="1"/>
</dbReference>
<dbReference type="RefSeq" id="WP_120193322.1">
    <property type="nucleotide sequence ID" value="NZ_RAPK01000009.1"/>
</dbReference>
<comment type="similarity">
    <text evidence="1">Belongs to the fructosamine kinase family.</text>
</comment>
<keyword evidence="1 2" id="KW-0418">Kinase</keyword>
<dbReference type="OrthoDB" id="5291879at2"/>
<dbReference type="AlphaFoldDB" id="A0A419V3A0"/>
<dbReference type="SUPFAM" id="SSF56112">
    <property type="entry name" value="Protein kinase-like (PK-like)"/>
    <property type="match status" value="1"/>
</dbReference>
<accession>A0A419V3A0</accession>
<comment type="caution">
    <text evidence="2">The sequence shown here is derived from an EMBL/GenBank/DDBJ whole genome shotgun (WGS) entry which is preliminary data.</text>
</comment>
<keyword evidence="3" id="KW-1185">Reference proteome</keyword>
<reference evidence="2 3" key="1">
    <citation type="submission" date="2018-09" db="EMBL/GenBank/DDBJ databases">
        <title>Genomic Encyclopedia of Archaeal and Bacterial Type Strains, Phase II (KMG-II): from individual species to whole genera.</title>
        <authorList>
            <person name="Goeker M."/>
        </authorList>
    </citation>
    <scope>NUCLEOTIDE SEQUENCE [LARGE SCALE GENOMIC DNA]</scope>
    <source>
        <strain evidence="2 3">DSM 17008</strain>
    </source>
</reference>
<dbReference type="Gene3D" id="3.90.1200.10">
    <property type="match status" value="1"/>
</dbReference>
<dbReference type="GO" id="GO:0016301">
    <property type="term" value="F:kinase activity"/>
    <property type="evidence" value="ECO:0007669"/>
    <property type="project" value="UniProtKB-UniRule"/>
</dbReference>
<dbReference type="InterPro" id="IPR016477">
    <property type="entry name" value="Fructo-/Ketosamine-3-kinase"/>
</dbReference>
<keyword evidence="1" id="KW-0808">Transferase</keyword>
<dbReference type="EMBL" id="RAPK01000009">
    <property type="protein sequence ID" value="RKD72932.1"/>
    <property type="molecule type" value="Genomic_DNA"/>
</dbReference>
<evidence type="ECO:0000256" key="1">
    <source>
        <dbReference type="PIRNR" id="PIRNR006221"/>
    </source>
</evidence>
<proteinExistence type="inferred from homology"/>
<sequence>MKSKIEQAVRTIDSGLSITGIEPVSGGSISTAYRARTSEGDFFVKWHEEAPQDFFRQEAAGLDFIRGTAGLYVPKVYTWSKKYIVMEFVSGEKSRQAEERLGSGIAELHSQTGSFYGLEEDNFIGELPQVNGWEEDWLLFFREKRLKPQLDLARSMGRLTLQRERNAYDIMSRLSEWVPSKGAPVKVHGDLWGGNWIGGPGGLPCVMDPAVFYGDREFDIAFTYLFGGFSEAFYSSYESVYPLSKEFEDRRPLYQLYYLLVHLNIFGETYGASVDQVLQRYARVNK</sequence>
<dbReference type="PANTHER" id="PTHR12149">
    <property type="entry name" value="FRUCTOSAMINE 3 KINASE-RELATED PROTEIN"/>
    <property type="match status" value="1"/>
</dbReference>
<organism evidence="2 3">
    <name type="scientific">Sinobaca qinghaiensis</name>
    <dbReference type="NCBI Taxonomy" id="342944"/>
    <lineage>
        <taxon>Bacteria</taxon>
        <taxon>Bacillati</taxon>
        <taxon>Bacillota</taxon>
        <taxon>Bacilli</taxon>
        <taxon>Bacillales</taxon>
        <taxon>Sporolactobacillaceae</taxon>
        <taxon>Sinobaca</taxon>
    </lineage>
</organism>
<dbReference type="Gene3D" id="3.30.200.20">
    <property type="entry name" value="Phosphorylase Kinase, domain 1"/>
    <property type="match status" value="1"/>
</dbReference>
<protein>
    <submittedName>
        <fullName evidence="2">Fructosamine-3-kinase</fullName>
    </submittedName>
</protein>
<evidence type="ECO:0000313" key="2">
    <source>
        <dbReference type="EMBL" id="RKD72932.1"/>
    </source>
</evidence>
<name>A0A419V3A0_9BACL</name>
<evidence type="ECO:0000313" key="3">
    <source>
        <dbReference type="Proteomes" id="UP000285120"/>
    </source>
</evidence>
<gene>
    <name evidence="2" type="ORF">ATL39_2128</name>
</gene>
<dbReference type="Pfam" id="PF03881">
    <property type="entry name" value="Fructosamin_kin"/>
    <property type="match status" value="1"/>
</dbReference>
<dbReference type="PANTHER" id="PTHR12149:SF8">
    <property type="entry name" value="PROTEIN-RIBULOSAMINE 3-KINASE"/>
    <property type="match status" value="1"/>
</dbReference>
<dbReference type="Proteomes" id="UP000285120">
    <property type="component" value="Unassembled WGS sequence"/>
</dbReference>